<dbReference type="InterPro" id="IPR035595">
    <property type="entry name" value="UDP_glycos_trans_CS"/>
</dbReference>
<evidence type="ECO:0000256" key="3">
    <source>
        <dbReference type="ARBA" id="ARBA00022679"/>
    </source>
</evidence>
<evidence type="ECO:0000256" key="1">
    <source>
        <dbReference type="ARBA" id="ARBA00009995"/>
    </source>
</evidence>
<dbReference type="PANTHER" id="PTHR48043">
    <property type="entry name" value="EG:EG0003.4 PROTEIN-RELATED"/>
    <property type="match status" value="1"/>
</dbReference>
<keyword evidence="2 5" id="KW-0328">Glycosyltransferase</keyword>
<sequence>IIKEINTNQQIIINGEYIGIYEWLKSKKYSFGISDFNQMLGSFAVFEALGIENTFNISSSVFFPKYLNFLEDNEERKPFDLTQLLIPEFIHVLPGDWEENAEIWKKGSERYERKKKYYEEIIKNTEIQLKNKYKKYYIKLFNEENIYIKKMLSNFIELFKKIKYHFINQNINGIFKTFPLHKKIVYIGGIHIEENNKINIYKKEFNEHELPCVVLVSFGTVIISGGLNSNDILRMFNEFSKYKKCTFKVRIENKYLPEKYSNNIIIIEEFLEQQKILFEENTKLFISHCGQHSLTEAIYGGIPLICIPNGGDQFYNSSIVEHLNIGIYVHLQMMKQFPDTLNIFMKKG</sequence>
<accession>A0A8T0A0I9</accession>
<evidence type="ECO:0000256" key="2">
    <source>
        <dbReference type="ARBA" id="ARBA00022676"/>
    </source>
</evidence>
<dbReference type="OrthoDB" id="416356at2759"/>
<dbReference type="EMBL" id="JABEBT010000009">
    <property type="protein sequence ID" value="KAF7638806.1"/>
    <property type="molecule type" value="Genomic_DNA"/>
</dbReference>
<dbReference type="GO" id="GO:0015020">
    <property type="term" value="F:glucuronosyltransferase activity"/>
    <property type="evidence" value="ECO:0007669"/>
    <property type="project" value="UniProtKB-EC"/>
</dbReference>
<dbReference type="SUPFAM" id="SSF53756">
    <property type="entry name" value="UDP-Glycosyltransferase/glycogen phosphorylase"/>
    <property type="match status" value="1"/>
</dbReference>
<dbReference type="InterPro" id="IPR002213">
    <property type="entry name" value="UDP_glucos_trans"/>
</dbReference>
<gene>
    <name evidence="7" type="ORF">Mgra_00001615</name>
</gene>
<comment type="subcellular location">
    <subcellularLocation>
        <location evidence="6">Membrane</location>
        <topology evidence="6">Single-pass membrane protein</topology>
    </subcellularLocation>
</comment>
<organism evidence="7 8">
    <name type="scientific">Meloidogyne graminicola</name>
    <dbReference type="NCBI Taxonomy" id="189291"/>
    <lineage>
        <taxon>Eukaryota</taxon>
        <taxon>Metazoa</taxon>
        <taxon>Ecdysozoa</taxon>
        <taxon>Nematoda</taxon>
        <taxon>Chromadorea</taxon>
        <taxon>Rhabditida</taxon>
        <taxon>Tylenchina</taxon>
        <taxon>Tylenchomorpha</taxon>
        <taxon>Tylenchoidea</taxon>
        <taxon>Meloidogynidae</taxon>
        <taxon>Meloidogyninae</taxon>
        <taxon>Meloidogyne</taxon>
    </lineage>
</organism>
<evidence type="ECO:0000313" key="8">
    <source>
        <dbReference type="Proteomes" id="UP000605970"/>
    </source>
</evidence>
<evidence type="ECO:0000256" key="5">
    <source>
        <dbReference type="RuleBase" id="RU003718"/>
    </source>
</evidence>
<keyword evidence="8" id="KW-1185">Reference proteome</keyword>
<dbReference type="InterPro" id="IPR050271">
    <property type="entry name" value="UDP-glycosyltransferase"/>
</dbReference>
<comment type="catalytic activity">
    <reaction evidence="4 6">
        <text>glucuronate acceptor + UDP-alpha-D-glucuronate = acceptor beta-D-glucuronoside + UDP + H(+)</text>
        <dbReference type="Rhea" id="RHEA:21032"/>
        <dbReference type="ChEBI" id="CHEBI:15378"/>
        <dbReference type="ChEBI" id="CHEBI:58052"/>
        <dbReference type="ChEBI" id="CHEBI:58223"/>
        <dbReference type="ChEBI" id="CHEBI:132367"/>
        <dbReference type="ChEBI" id="CHEBI:132368"/>
        <dbReference type="EC" id="2.4.1.17"/>
    </reaction>
</comment>
<comment type="caution">
    <text evidence="7">The sequence shown here is derived from an EMBL/GenBank/DDBJ whole genome shotgun (WGS) entry which is preliminary data.</text>
</comment>
<proteinExistence type="inferred from homology"/>
<evidence type="ECO:0000256" key="4">
    <source>
        <dbReference type="ARBA" id="ARBA00047475"/>
    </source>
</evidence>
<dbReference type="Gene3D" id="3.40.50.2000">
    <property type="entry name" value="Glycogen Phosphorylase B"/>
    <property type="match status" value="1"/>
</dbReference>
<feature type="non-terminal residue" evidence="7">
    <location>
        <position position="348"/>
    </location>
</feature>
<dbReference type="GO" id="GO:0016020">
    <property type="term" value="C:membrane"/>
    <property type="evidence" value="ECO:0007669"/>
    <property type="project" value="UniProtKB-SubCell"/>
</dbReference>
<protein>
    <recommendedName>
        <fullName evidence="6">UDP-glucuronosyltransferase</fullName>
        <ecNumber evidence="6">2.4.1.17</ecNumber>
    </recommendedName>
</protein>
<comment type="similarity">
    <text evidence="1 5">Belongs to the UDP-glycosyltransferase family.</text>
</comment>
<evidence type="ECO:0000256" key="6">
    <source>
        <dbReference type="RuleBase" id="RU362059"/>
    </source>
</evidence>
<dbReference type="PROSITE" id="PS00375">
    <property type="entry name" value="UDPGT"/>
    <property type="match status" value="1"/>
</dbReference>
<dbReference type="AlphaFoldDB" id="A0A8T0A0I9"/>
<evidence type="ECO:0000313" key="7">
    <source>
        <dbReference type="EMBL" id="KAF7638806.1"/>
    </source>
</evidence>
<reference evidence="7" key="1">
    <citation type="journal article" date="2020" name="Ecol. Evol.">
        <title>Genome structure and content of the rice root-knot nematode (Meloidogyne graminicola).</title>
        <authorList>
            <person name="Phan N.T."/>
            <person name="Danchin E.G.J."/>
            <person name="Klopp C."/>
            <person name="Perfus-Barbeoch L."/>
            <person name="Kozlowski D.K."/>
            <person name="Koutsovoulos G.D."/>
            <person name="Lopez-Roques C."/>
            <person name="Bouchez O."/>
            <person name="Zahm M."/>
            <person name="Besnard G."/>
            <person name="Bellafiore S."/>
        </authorList>
    </citation>
    <scope>NUCLEOTIDE SEQUENCE</scope>
    <source>
        <strain evidence="7">VN-18</strain>
    </source>
</reference>
<dbReference type="PANTHER" id="PTHR48043:SF145">
    <property type="entry name" value="FI06409P-RELATED"/>
    <property type="match status" value="1"/>
</dbReference>
<dbReference type="Proteomes" id="UP000605970">
    <property type="component" value="Unassembled WGS sequence"/>
</dbReference>
<dbReference type="Pfam" id="PF00201">
    <property type="entry name" value="UDPGT"/>
    <property type="match status" value="1"/>
</dbReference>
<name>A0A8T0A0I9_9BILA</name>
<dbReference type="EC" id="2.4.1.17" evidence="6"/>
<keyword evidence="3 5" id="KW-0808">Transferase</keyword>